<name>A0A3M7T4M3_BRAPC</name>
<accession>A0A3M7T4M3</accession>
<evidence type="ECO:0000313" key="1">
    <source>
        <dbReference type="EMBL" id="RNA42962.1"/>
    </source>
</evidence>
<evidence type="ECO:0000313" key="2">
    <source>
        <dbReference type="Proteomes" id="UP000276133"/>
    </source>
</evidence>
<feature type="non-terminal residue" evidence="1">
    <location>
        <position position="1"/>
    </location>
</feature>
<sequence>TFLYLDNYKFFLCENCLKEDRKVIINSQLPKKDPNNMNFLPFKVVIVAAYHLKIKFFCPKIILLCDKF</sequence>
<dbReference type="EMBL" id="REGN01000293">
    <property type="protein sequence ID" value="RNA42962.1"/>
    <property type="molecule type" value="Genomic_DNA"/>
</dbReference>
<keyword evidence="2" id="KW-1185">Reference proteome</keyword>
<dbReference type="Proteomes" id="UP000276133">
    <property type="component" value="Unassembled WGS sequence"/>
</dbReference>
<comment type="caution">
    <text evidence="1">The sequence shown here is derived from an EMBL/GenBank/DDBJ whole genome shotgun (WGS) entry which is preliminary data.</text>
</comment>
<gene>
    <name evidence="1" type="ORF">BpHYR1_011375</name>
</gene>
<organism evidence="1 2">
    <name type="scientific">Brachionus plicatilis</name>
    <name type="common">Marine rotifer</name>
    <name type="synonym">Brachionus muelleri</name>
    <dbReference type="NCBI Taxonomy" id="10195"/>
    <lineage>
        <taxon>Eukaryota</taxon>
        <taxon>Metazoa</taxon>
        <taxon>Spiralia</taxon>
        <taxon>Gnathifera</taxon>
        <taxon>Rotifera</taxon>
        <taxon>Eurotatoria</taxon>
        <taxon>Monogononta</taxon>
        <taxon>Pseudotrocha</taxon>
        <taxon>Ploima</taxon>
        <taxon>Brachionidae</taxon>
        <taxon>Brachionus</taxon>
    </lineage>
</organism>
<proteinExistence type="predicted"/>
<dbReference type="AlphaFoldDB" id="A0A3M7T4M3"/>
<protein>
    <submittedName>
        <fullName evidence="1">Uncharacterized protein</fullName>
    </submittedName>
</protein>
<reference evidence="1 2" key="1">
    <citation type="journal article" date="2018" name="Sci. Rep.">
        <title>Genomic signatures of local adaptation to the degree of environmental predictability in rotifers.</title>
        <authorList>
            <person name="Franch-Gras L."/>
            <person name="Hahn C."/>
            <person name="Garcia-Roger E.M."/>
            <person name="Carmona M.J."/>
            <person name="Serra M."/>
            <person name="Gomez A."/>
        </authorList>
    </citation>
    <scope>NUCLEOTIDE SEQUENCE [LARGE SCALE GENOMIC DNA]</scope>
    <source>
        <strain evidence="1">HYR1</strain>
    </source>
</reference>